<reference evidence="2" key="1">
    <citation type="book" date="2014" name="THE 24TH EUROPEAN CONGRESS OF CLINICAL MICROBIOLOGY AND INFECTIOUS DISEASES" publisher="ECCMID 2014" city="Barcelona, Spain">
        <title>Identification of resistance genes in three multidrug-resistant Bacteroides fragilis isolates by whole genome sequencing.</title>
        <editorList>
            <person name="Unknown"/>
            <person name="A."/>
        </editorList>
        <authorList>
            <person name="Sydenham T.V."/>
            <person name="Hasman H."/>
            <person name="Wang M."/>
            <person name="Soki J."/>
            <person name="Nagy E."/>
            <person name="Justesen U.S."/>
        </authorList>
    </citation>
    <scope>NUCLEOTIDE SEQUENCE</scope>
    <source>
        <strain evidence="2">DCMOUH0018B</strain>
    </source>
</reference>
<gene>
    <name evidence="2" type="ORF">EE52_0214505</name>
</gene>
<keyword evidence="1" id="KW-0812">Transmembrane</keyword>
<sequence length="153" mass="17381">MNKSAYYLYNNVAITVGAIVAMLKSAQSIELARVALFLPLLLDDNIVRKINEKDEYSFDNIVSLNVLNISNFNERYRDILPLLMDAISILLDMEIIVLRGVFIVNRKLDTCSSIIDECDSMRLQAIAIAADQLMKVTQNIDLSNMYFKLNVEL</sequence>
<proteinExistence type="predicted"/>
<organism evidence="2">
    <name type="scientific">Bacteroides fragilis</name>
    <dbReference type="NCBI Taxonomy" id="817"/>
    <lineage>
        <taxon>Bacteria</taxon>
        <taxon>Pseudomonadati</taxon>
        <taxon>Bacteroidota</taxon>
        <taxon>Bacteroidia</taxon>
        <taxon>Bacteroidales</taxon>
        <taxon>Bacteroidaceae</taxon>
        <taxon>Bacteroides</taxon>
    </lineage>
</organism>
<keyword evidence="1" id="KW-1133">Transmembrane helix</keyword>
<accession>A0A0I9S8G9</accession>
<feature type="transmembrane region" description="Helical" evidence="1">
    <location>
        <begin position="6"/>
        <end position="23"/>
    </location>
</feature>
<dbReference type="EMBL" id="JMZZ02000154">
    <property type="protein sequence ID" value="KFX74137.1"/>
    <property type="molecule type" value="Genomic_DNA"/>
</dbReference>
<dbReference type="Pfam" id="PF20131">
    <property type="entry name" value="MC3"/>
    <property type="match status" value="1"/>
</dbReference>
<dbReference type="RefSeq" id="WP_044300901.1">
    <property type="nucleotide sequence ID" value="NZ_CP036542.1"/>
</dbReference>
<evidence type="ECO:0000256" key="1">
    <source>
        <dbReference type="SAM" id="Phobius"/>
    </source>
</evidence>
<reference evidence="2" key="2">
    <citation type="submission" date="2014-07" db="EMBL/GenBank/DDBJ databases">
        <title>Genetics and epidemiology of antimicrobial resistance in B. fragilis group.</title>
        <authorList>
            <person name="Sydenham T.V."/>
            <person name="Hasman H."/>
            <person name="Kemp M."/>
            <person name="Justesen U.S."/>
        </authorList>
    </citation>
    <scope>NUCLEOTIDE SEQUENCE [LARGE SCALE GENOMIC DNA]</scope>
    <source>
        <strain evidence="2">DCMOUH0018B</strain>
    </source>
</reference>
<protein>
    <submittedName>
        <fullName evidence="2">Uncharacterized protein</fullName>
    </submittedName>
</protein>
<evidence type="ECO:0000313" key="2">
    <source>
        <dbReference type="EMBL" id="KFX74137.1"/>
    </source>
</evidence>
<dbReference type="InterPro" id="IPR045390">
    <property type="entry name" value="ABC-3C_MC3"/>
</dbReference>
<dbReference type="PATRIC" id="fig|817.53.peg.2993"/>
<dbReference type="AlphaFoldDB" id="A0A0I9S8G9"/>
<comment type="caution">
    <text evidence="2">The sequence shown here is derived from an EMBL/GenBank/DDBJ whole genome shotgun (WGS) entry which is preliminary data.</text>
</comment>
<name>A0A0I9S8G9_BACFG</name>
<keyword evidence="1" id="KW-0472">Membrane</keyword>